<feature type="signal peptide" evidence="1">
    <location>
        <begin position="1"/>
        <end position="20"/>
    </location>
</feature>
<feature type="chain" id="PRO_5008340245" description="YtkA-like domain-containing protein" evidence="1">
    <location>
        <begin position="21"/>
        <end position="168"/>
    </location>
</feature>
<gene>
    <name evidence="3" type="ORF">A7K91_17845</name>
</gene>
<organism evidence="3 4">
    <name type="scientific">Paenibacillus oryzae</name>
    <dbReference type="NCBI Taxonomy" id="1844972"/>
    <lineage>
        <taxon>Bacteria</taxon>
        <taxon>Bacillati</taxon>
        <taxon>Bacillota</taxon>
        <taxon>Bacilli</taxon>
        <taxon>Bacillales</taxon>
        <taxon>Paenibacillaceae</taxon>
        <taxon>Paenibacillus</taxon>
    </lineage>
</organism>
<sequence length="168" mass="18570">MAFIYRVRALLYTVMALAFAAILLSACTAQIGNVDDKGLQPHLTVDLLIPEKLKVNETNPFRVEVKQGGEPVEAEEVTFELWPEGKPDHTVSIQGTRIGDGLYGFDYSIPENGLYILKSRVISGKLEVFPAKRFAIGEEAVLQLASLEQHIDQENPSPSHSADGHHHH</sequence>
<dbReference type="InterPro" id="IPR032693">
    <property type="entry name" value="YtkA-like_dom"/>
</dbReference>
<feature type="domain" description="YtkA-like" evidence="2">
    <location>
        <begin position="43"/>
        <end position="118"/>
    </location>
</feature>
<evidence type="ECO:0000259" key="2">
    <source>
        <dbReference type="Pfam" id="PF13115"/>
    </source>
</evidence>
<evidence type="ECO:0000256" key="1">
    <source>
        <dbReference type="SAM" id="SignalP"/>
    </source>
</evidence>
<dbReference type="EMBL" id="LYPA01000069">
    <property type="protein sequence ID" value="OBR63779.1"/>
    <property type="molecule type" value="Genomic_DNA"/>
</dbReference>
<dbReference type="STRING" id="1844972.A7K91_17845"/>
<protein>
    <recommendedName>
        <fullName evidence="2">YtkA-like domain-containing protein</fullName>
    </recommendedName>
</protein>
<comment type="caution">
    <text evidence="3">The sequence shown here is derived from an EMBL/GenBank/DDBJ whole genome shotgun (WGS) entry which is preliminary data.</text>
</comment>
<dbReference type="AlphaFoldDB" id="A0A1A5YDX2"/>
<keyword evidence="4" id="KW-1185">Reference proteome</keyword>
<dbReference type="RefSeq" id="WP_068685726.1">
    <property type="nucleotide sequence ID" value="NZ_LYPA01000069.1"/>
</dbReference>
<dbReference type="PROSITE" id="PS51257">
    <property type="entry name" value="PROKAR_LIPOPROTEIN"/>
    <property type="match status" value="1"/>
</dbReference>
<dbReference type="Pfam" id="PF13115">
    <property type="entry name" value="YtkA"/>
    <property type="match status" value="1"/>
</dbReference>
<evidence type="ECO:0000313" key="4">
    <source>
        <dbReference type="Proteomes" id="UP000092024"/>
    </source>
</evidence>
<accession>A0A1A5YDX2</accession>
<dbReference type="OrthoDB" id="2613301at2"/>
<name>A0A1A5YDX2_9BACL</name>
<proteinExistence type="predicted"/>
<dbReference type="Proteomes" id="UP000092024">
    <property type="component" value="Unassembled WGS sequence"/>
</dbReference>
<evidence type="ECO:0000313" key="3">
    <source>
        <dbReference type="EMBL" id="OBR63779.1"/>
    </source>
</evidence>
<keyword evidence="1" id="KW-0732">Signal</keyword>
<reference evidence="3 4" key="1">
    <citation type="submission" date="2016-05" db="EMBL/GenBank/DDBJ databases">
        <title>Paenibacillus oryzae. sp. nov., isolated from the rice root.</title>
        <authorList>
            <person name="Zhang J."/>
            <person name="Zhang X."/>
        </authorList>
    </citation>
    <scope>NUCLEOTIDE SEQUENCE [LARGE SCALE GENOMIC DNA]</scope>
    <source>
        <strain evidence="3 4">1DrF-4</strain>
    </source>
</reference>